<proteinExistence type="predicted"/>
<sequence>MAPQIGWYGLGSMGRLMAENLQKHLAKKEDEKAMIYYNRTIASGDTLKSLGATPAESFEDLVAKSDVVFTMVSNDSVLEDLIQSAIKSAGSLDGKIFVDCSTVHPDTAEKLSTELSSHNATFLAAPVFGGPAIAATGKIVVAIGGEPAACEKVTPYILDVFGRKVIPCGDKARNSSLLKIGGNIVTLNLMEAVGEAQIFAEKTGLGTGPMQDLITDAIGPVAGGYSQRLTTGIYAPSLDTRPGFGVSLSIKDADHALSIAAEQGMKLPGLEVSNGKMKAAREYGGECLDASSMYGVLRQEAGLPFWNEKSRQGGK</sequence>
<reference evidence="1" key="1">
    <citation type="submission" date="2024-02" db="EMBL/GenBank/DDBJ databases">
        <title>Metagenome Assembled Genome of Zalaria obscura JY119.</title>
        <authorList>
            <person name="Vighnesh L."/>
            <person name="Jagadeeshwari U."/>
            <person name="Venkata Ramana C."/>
            <person name="Sasikala C."/>
        </authorList>
    </citation>
    <scope>NUCLEOTIDE SEQUENCE</scope>
    <source>
        <strain evidence="1">JY119</strain>
    </source>
</reference>
<dbReference type="EMBL" id="JAMKPW020000038">
    <property type="protein sequence ID" value="KAK8200624.1"/>
    <property type="molecule type" value="Genomic_DNA"/>
</dbReference>
<accession>A0ACC3S8B7</accession>
<evidence type="ECO:0000313" key="1">
    <source>
        <dbReference type="EMBL" id="KAK8200624.1"/>
    </source>
</evidence>
<organism evidence="1 2">
    <name type="scientific">Zalaria obscura</name>
    <dbReference type="NCBI Taxonomy" id="2024903"/>
    <lineage>
        <taxon>Eukaryota</taxon>
        <taxon>Fungi</taxon>
        <taxon>Dikarya</taxon>
        <taxon>Ascomycota</taxon>
        <taxon>Pezizomycotina</taxon>
        <taxon>Dothideomycetes</taxon>
        <taxon>Dothideomycetidae</taxon>
        <taxon>Dothideales</taxon>
        <taxon>Zalariaceae</taxon>
        <taxon>Zalaria</taxon>
    </lineage>
</organism>
<keyword evidence="2" id="KW-1185">Reference proteome</keyword>
<dbReference type="Proteomes" id="UP001320706">
    <property type="component" value="Unassembled WGS sequence"/>
</dbReference>
<gene>
    <name evidence="1" type="ORF">M8818_005938</name>
</gene>
<evidence type="ECO:0000313" key="2">
    <source>
        <dbReference type="Proteomes" id="UP001320706"/>
    </source>
</evidence>
<protein>
    <submittedName>
        <fullName evidence="1">Uncharacterized protein</fullName>
    </submittedName>
</protein>
<name>A0ACC3S8B7_9PEZI</name>
<comment type="caution">
    <text evidence="1">The sequence shown here is derived from an EMBL/GenBank/DDBJ whole genome shotgun (WGS) entry which is preliminary data.</text>
</comment>